<keyword evidence="1" id="KW-1133">Transmembrane helix</keyword>
<evidence type="ECO:0000313" key="3">
    <source>
        <dbReference type="Proteomes" id="UP000004622"/>
    </source>
</evidence>
<gene>
    <name evidence="2" type="ORF">A33O_03203</name>
</gene>
<dbReference type="InterPro" id="IPR007038">
    <property type="entry name" value="HupE_UreJ"/>
</dbReference>
<sequence length="159" mass="16237">MIGLDHLAFIVAAGLIAAVAGMSLFAPFLFVAGSLIGVGLHLMLLDLPAAEIIIAASVLAGGWLLARGRAVENQILVFALFLVVGVFHGYAFGEAIVGSEETPLIAYLAGLAAIQSAIALGAYFLVQSRGWAIEAMQPRLAGAVILGVGVTFLAGHLVG</sequence>
<feature type="transmembrane region" description="Helical" evidence="1">
    <location>
        <begin position="75"/>
        <end position="92"/>
    </location>
</feature>
<dbReference type="EMBL" id="AJXZ01000005">
    <property type="protein sequence ID" value="EIM77445.1"/>
    <property type="molecule type" value="Genomic_DNA"/>
</dbReference>
<dbReference type="Pfam" id="PF04955">
    <property type="entry name" value="HupE_UreJ"/>
    <property type="match status" value="1"/>
</dbReference>
<feature type="transmembrane region" description="Helical" evidence="1">
    <location>
        <begin position="104"/>
        <end position="126"/>
    </location>
</feature>
<dbReference type="RefSeq" id="WP_007007253.1">
    <property type="nucleotide sequence ID" value="NZ_AJXZ01000005.1"/>
</dbReference>
<feature type="transmembrane region" description="Helical" evidence="1">
    <location>
        <begin position="7"/>
        <end position="30"/>
    </location>
</feature>
<keyword evidence="1" id="KW-0472">Membrane</keyword>
<evidence type="ECO:0000313" key="2">
    <source>
        <dbReference type="EMBL" id="EIM77445.1"/>
    </source>
</evidence>
<protein>
    <submittedName>
        <fullName evidence="2">HupE/UreJ protein</fullName>
    </submittedName>
</protein>
<organism evidence="2 3">
    <name type="scientific">Nitratireductor aquibiodomus RA22</name>
    <dbReference type="NCBI Taxonomy" id="1189611"/>
    <lineage>
        <taxon>Bacteria</taxon>
        <taxon>Pseudomonadati</taxon>
        <taxon>Pseudomonadota</taxon>
        <taxon>Alphaproteobacteria</taxon>
        <taxon>Hyphomicrobiales</taxon>
        <taxon>Phyllobacteriaceae</taxon>
        <taxon>Nitratireductor</taxon>
    </lineage>
</organism>
<reference evidence="2 3" key="1">
    <citation type="journal article" date="2012" name="J. Bacteriol.">
        <title>Genome Sequence of Nitratireductor aquibiodomus Strain RA22.</title>
        <authorList>
            <person name="Singh A."/>
            <person name="Jangir P.K."/>
            <person name="Kumari C."/>
            <person name="Sharma R."/>
        </authorList>
    </citation>
    <scope>NUCLEOTIDE SEQUENCE [LARGE SCALE GENOMIC DNA]</scope>
    <source>
        <strain evidence="2 3">RA22</strain>
    </source>
</reference>
<proteinExistence type="predicted"/>
<feature type="transmembrane region" description="Helical" evidence="1">
    <location>
        <begin position="42"/>
        <end position="66"/>
    </location>
</feature>
<keyword evidence="1" id="KW-0812">Transmembrane</keyword>
<dbReference type="Proteomes" id="UP000004622">
    <property type="component" value="Unassembled WGS sequence"/>
</dbReference>
<name>I5C6J3_9HYPH</name>
<accession>I5C6J3</accession>
<dbReference type="STRING" id="204799.GCA_001696575_03731"/>
<evidence type="ECO:0000256" key="1">
    <source>
        <dbReference type="SAM" id="Phobius"/>
    </source>
</evidence>
<dbReference type="AlphaFoldDB" id="I5C6J3"/>
<comment type="caution">
    <text evidence="2">The sequence shown here is derived from an EMBL/GenBank/DDBJ whole genome shotgun (WGS) entry which is preliminary data.</text>
</comment>
<dbReference type="PATRIC" id="fig|1189611.3.peg.659"/>
<feature type="transmembrane region" description="Helical" evidence="1">
    <location>
        <begin position="138"/>
        <end position="158"/>
    </location>
</feature>